<organism evidence="4 5">
    <name type="scientific">Nephila pilipes</name>
    <name type="common">Giant wood spider</name>
    <name type="synonym">Nephila maculata</name>
    <dbReference type="NCBI Taxonomy" id="299642"/>
    <lineage>
        <taxon>Eukaryota</taxon>
        <taxon>Metazoa</taxon>
        <taxon>Ecdysozoa</taxon>
        <taxon>Arthropoda</taxon>
        <taxon>Chelicerata</taxon>
        <taxon>Arachnida</taxon>
        <taxon>Araneae</taxon>
        <taxon>Araneomorphae</taxon>
        <taxon>Entelegynae</taxon>
        <taxon>Araneoidea</taxon>
        <taxon>Nephilidae</taxon>
        <taxon>Nephila</taxon>
    </lineage>
</organism>
<dbReference type="Proteomes" id="UP000887013">
    <property type="component" value="Unassembled WGS sequence"/>
</dbReference>
<dbReference type="InterPro" id="IPR000742">
    <property type="entry name" value="EGF"/>
</dbReference>
<dbReference type="AlphaFoldDB" id="A0A8X6UMB6"/>
<dbReference type="Pfam" id="PF00053">
    <property type="entry name" value="EGF_laminin"/>
    <property type="match status" value="1"/>
</dbReference>
<evidence type="ECO:0000313" key="5">
    <source>
        <dbReference type="Proteomes" id="UP000887013"/>
    </source>
</evidence>
<accession>A0A8X6UMB6</accession>
<evidence type="ECO:0000259" key="2">
    <source>
        <dbReference type="PROSITE" id="PS00022"/>
    </source>
</evidence>
<dbReference type="CDD" id="cd00055">
    <property type="entry name" value="EGF_Lam"/>
    <property type="match status" value="1"/>
</dbReference>
<keyword evidence="5" id="KW-1185">Reference proteome</keyword>
<reference evidence="4" key="1">
    <citation type="submission" date="2020-08" db="EMBL/GenBank/DDBJ databases">
        <title>Multicomponent nature underlies the extraordinary mechanical properties of spider dragline silk.</title>
        <authorList>
            <person name="Kono N."/>
            <person name="Nakamura H."/>
            <person name="Mori M."/>
            <person name="Yoshida Y."/>
            <person name="Ohtoshi R."/>
            <person name="Malay A.D."/>
            <person name="Moran D.A.P."/>
            <person name="Tomita M."/>
            <person name="Numata K."/>
            <person name="Arakawa K."/>
        </authorList>
    </citation>
    <scope>NUCLEOTIDE SEQUENCE</scope>
</reference>
<feature type="domain" description="EGF-like" evidence="2">
    <location>
        <begin position="12"/>
        <end position="23"/>
    </location>
</feature>
<dbReference type="PROSITE" id="PS00022">
    <property type="entry name" value="EGF_1"/>
    <property type="match status" value="1"/>
</dbReference>
<sequence>MNAGTKDEHVSCRCELGYSGRMCDECKHGYYRDENSASFSCKMSDKACKDTCKGPGPKSCETCSDGHYFLVDKSCVQPKSLEMVQNLSEGEQANKIKIQNQDVNANGSLMPAEHSEL</sequence>
<dbReference type="SUPFAM" id="SSF57184">
    <property type="entry name" value="Growth factor receptor domain"/>
    <property type="match status" value="1"/>
</dbReference>
<evidence type="ECO:0000259" key="3">
    <source>
        <dbReference type="PROSITE" id="PS01248"/>
    </source>
</evidence>
<dbReference type="EMBL" id="BMAW01033619">
    <property type="protein sequence ID" value="GFU31065.1"/>
    <property type="molecule type" value="Genomic_DNA"/>
</dbReference>
<protein>
    <submittedName>
        <fullName evidence="4">Cysteine-rich with EGF-like domain protein 2</fullName>
    </submittedName>
</protein>
<name>A0A8X6UMB6_NEPPI</name>
<feature type="domain" description="Laminin EGF-like" evidence="3">
    <location>
        <begin position="12"/>
        <end position="41"/>
    </location>
</feature>
<gene>
    <name evidence="4" type="primary">creld2_0</name>
    <name evidence="4" type="ORF">NPIL_659271</name>
</gene>
<feature type="compositionally biased region" description="Polar residues" evidence="1">
    <location>
        <begin position="98"/>
        <end position="107"/>
    </location>
</feature>
<dbReference type="Gene3D" id="2.10.25.10">
    <property type="entry name" value="Laminin"/>
    <property type="match status" value="1"/>
</dbReference>
<evidence type="ECO:0000313" key="4">
    <source>
        <dbReference type="EMBL" id="GFU31065.1"/>
    </source>
</evidence>
<proteinExistence type="predicted"/>
<dbReference type="InterPro" id="IPR009030">
    <property type="entry name" value="Growth_fac_rcpt_cys_sf"/>
</dbReference>
<dbReference type="OrthoDB" id="19903at2759"/>
<dbReference type="PROSITE" id="PS01248">
    <property type="entry name" value="EGF_LAM_1"/>
    <property type="match status" value="1"/>
</dbReference>
<comment type="caution">
    <text evidence="4">The sequence shown here is derived from an EMBL/GenBank/DDBJ whole genome shotgun (WGS) entry which is preliminary data.</text>
</comment>
<evidence type="ECO:0000256" key="1">
    <source>
        <dbReference type="SAM" id="MobiDB-lite"/>
    </source>
</evidence>
<dbReference type="InterPro" id="IPR002049">
    <property type="entry name" value="LE_dom"/>
</dbReference>
<feature type="region of interest" description="Disordered" evidence="1">
    <location>
        <begin position="98"/>
        <end position="117"/>
    </location>
</feature>